<protein>
    <submittedName>
        <fullName evidence="1">Uncharacterized protein</fullName>
    </submittedName>
</protein>
<name>A0A916IPZ4_9BURK</name>
<comment type="caution">
    <text evidence="1">The sequence shown here is derived from an EMBL/GenBank/DDBJ whole genome shotgun (WGS) entry which is preliminary data.</text>
</comment>
<evidence type="ECO:0000313" key="1">
    <source>
        <dbReference type="EMBL" id="CAG2134056.1"/>
    </source>
</evidence>
<dbReference type="Proteomes" id="UP000672934">
    <property type="component" value="Unassembled WGS sequence"/>
</dbReference>
<proteinExistence type="predicted"/>
<dbReference type="EMBL" id="CAJPUY010000004">
    <property type="protein sequence ID" value="CAG2134056.1"/>
    <property type="molecule type" value="Genomic_DNA"/>
</dbReference>
<dbReference type="RefSeq" id="WP_211946298.1">
    <property type="nucleotide sequence ID" value="NZ_CAJPUY010000004.1"/>
</dbReference>
<keyword evidence="2" id="KW-1185">Reference proteome</keyword>
<dbReference type="AlphaFoldDB" id="A0A916IPZ4"/>
<evidence type="ECO:0000313" key="2">
    <source>
        <dbReference type="Proteomes" id="UP000672934"/>
    </source>
</evidence>
<gene>
    <name evidence="1" type="ORF">LMG31506_01294</name>
</gene>
<reference evidence="1" key="1">
    <citation type="submission" date="2021-03" db="EMBL/GenBank/DDBJ databases">
        <authorList>
            <person name="Peeters C."/>
        </authorList>
    </citation>
    <scope>NUCLEOTIDE SEQUENCE</scope>
    <source>
        <strain evidence="1">LMG 31506</strain>
    </source>
</reference>
<organism evidence="1 2">
    <name type="scientific">Cupriavidus yeoncheonensis</name>
    <dbReference type="NCBI Taxonomy" id="1462994"/>
    <lineage>
        <taxon>Bacteria</taxon>
        <taxon>Pseudomonadati</taxon>
        <taxon>Pseudomonadota</taxon>
        <taxon>Betaproteobacteria</taxon>
        <taxon>Burkholderiales</taxon>
        <taxon>Burkholderiaceae</taxon>
        <taxon>Cupriavidus</taxon>
    </lineage>
</organism>
<sequence length="86" mass="8948">MSLTIQNLPLEQDLDQARMSAVRGGSLFLNNGINAIMGGSGVSFASPNIIVAPVTQVDASTRTTVDIKSISNVLNNVGGIVQALQH</sequence>
<accession>A0A916IPZ4</accession>